<accession>A0A9W6VFD6</accession>
<keyword evidence="3" id="KW-1185">Reference proteome</keyword>
<reference evidence="2" key="1">
    <citation type="submission" date="2023-03" db="EMBL/GenBank/DDBJ databases">
        <title>Amycolatopsis taiwanensis NBRC 103393.</title>
        <authorList>
            <person name="Ichikawa N."/>
            <person name="Sato H."/>
            <person name="Tonouchi N."/>
        </authorList>
    </citation>
    <scope>NUCLEOTIDE SEQUENCE</scope>
    <source>
        <strain evidence="2">NBRC 103393</strain>
    </source>
</reference>
<sequence length="71" mass="7674">MRNARFNCGWYLPWPDRRVVSRPVVIVVVILALGWAIGYGASMVAAFGAAAMSAVATEVVRTALRGRPRTA</sequence>
<evidence type="ECO:0000256" key="1">
    <source>
        <dbReference type="SAM" id="Phobius"/>
    </source>
</evidence>
<name>A0A9W6VFD6_9PSEU</name>
<keyword evidence="1" id="KW-0472">Membrane</keyword>
<evidence type="ECO:0000313" key="2">
    <source>
        <dbReference type="EMBL" id="GLY64749.1"/>
    </source>
</evidence>
<feature type="transmembrane region" description="Helical" evidence="1">
    <location>
        <begin position="20"/>
        <end position="38"/>
    </location>
</feature>
<proteinExistence type="predicted"/>
<comment type="caution">
    <text evidence="2">The sequence shown here is derived from an EMBL/GenBank/DDBJ whole genome shotgun (WGS) entry which is preliminary data.</text>
</comment>
<dbReference type="Proteomes" id="UP001165136">
    <property type="component" value="Unassembled WGS sequence"/>
</dbReference>
<dbReference type="AlphaFoldDB" id="A0A9W6VFD6"/>
<keyword evidence="1" id="KW-1133">Transmembrane helix</keyword>
<evidence type="ECO:0000313" key="3">
    <source>
        <dbReference type="Proteomes" id="UP001165136"/>
    </source>
</evidence>
<dbReference type="EMBL" id="BSTI01000003">
    <property type="protein sequence ID" value="GLY64749.1"/>
    <property type="molecule type" value="Genomic_DNA"/>
</dbReference>
<protein>
    <submittedName>
        <fullName evidence="2">Uncharacterized protein</fullName>
    </submittedName>
</protein>
<gene>
    <name evidence="2" type="ORF">Atai01_13680</name>
</gene>
<keyword evidence="1" id="KW-0812">Transmembrane</keyword>
<organism evidence="2 3">
    <name type="scientific">Amycolatopsis taiwanensis</name>
    <dbReference type="NCBI Taxonomy" id="342230"/>
    <lineage>
        <taxon>Bacteria</taxon>
        <taxon>Bacillati</taxon>
        <taxon>Actinomycetota</taxon>
        <taxon>Actinomycetes</taxon>
        <taxon>Pseudonocardiales</taxon>
        <taxon>Pseudonocardiaceae</taxon>
        <taxon>Amycolatopsis</taxon>
    </lineage>
</organism>